<sequence>MRSPTVWLFGSGRQSDHPPLQGNATPAGRVHDQKASETWPDIGPPDLQQMVKHYTSTSDPSAPRPKIITLSIPTHLCGFQGVAKSIVNPQAFPNPRDRIHIGPPSTNLLSEEGRKMLAKGKTLLKVAIEEEA</sequence>
<evidence type="ECO:0000256" key="1">
    <source>
        <dbReference type="SAM" id="MobiDB-lite"/>
    </source>
</evidence>
<reference evidence="2 3" key="2">
    <citation type="submission" date="2018-11" db="EMBL/GenBank/DDBJ databases">
        <authorList>
            <consortium name="Pathogen Informatics"/>
        </authorList>
    </citation>
    <scope>NUCLEOTIDE SEQUENCE [LARGE SCALE GENOMIC DNA]</scope>
</reference>
<organism evidence="4">
    <name type="scientific">Taenia asiatica</name>
    <name type="common">Asian tapeworm</name>
    <dbReference type="NCBI Taxonomy" id="60517"/>
    <lineage>
        <taxon>Eukaryota</taxon>
        <taxon>Metazoa</taxon>
        <taxon>Spiralia</taxon>
        <taxon>Lophotrochozoa</taxon>
        <taxon>Platyhelminthes</taxon>
        <taxon>Cestoda</taxon>
        <taxon>Eucestoda</taxon>
        <taxon>Cyclophyllidea</taxon>
        <taxon>Taeniidae</taxon>
        <taxon>Taenia</taxon>
    </lineage>
</organism>
<evidence type="ECO:0000313" key="2">
    <source>
        <dbReference type="EMBL" id="VDK36559.1"/>
    </source>
</evidence>
<gene>
    <name evidence="2" type="ORF">TASK_LOCUS6363</name>
</gene>
<feature type="region of interest" description="Disordered" evidence="1">
    <location>
        <begin position="1"/>
        <end position="48"/>
    </location>
</feature>
<dbReference type="AlphaFoldDB" id="A0A0R3W7T3"/>
<dbReference type="WBParaSite" id="TASK_0000636201-mRNA-1">
    <property type="protein sequence ID" value="TASK_0000636201-mRNA-1"/>
    <property type="gene ID" value="TASK_0000636201"/>
</dbReference>
<reference evidence="4" key="1">
    <citation type="submission" date="2017-02" db="UniProtKB">
        <authorList>
            <consortium name="WormBaseParasite"/>
        </authorList>
    </citation>
    <scope>IDENTIFICATION</scope>
</reference>
<dbReference type="EMBL" id="UYRS01018493">
    <property type="protein sequence ID" value="VDK36559.1"/>
    <property type="molecule type" value="Genomic_DNA"/>
</dbReference>
<protein>
    <submittedName>
        <fullName evidence="4">GMC_oxred_C domain-containing protein</fullName>
    </submittedName>
</protein>
<evidence type="ECO:0000313" key="3">
    <source>
        <dbReference type="Proteomes" id="UP000282613"/>
    </source>
</evidence>
<accession>A0A0R3W7T3</accession>
<proteinExistence type="predicted"/>
<dbReference type="Proteomes" id="UP000282613">
    <property type="component" value="Unassembled WGS sequence"/>
</dbReference>
<name>A0A0R3W7T3_TAEAS</name>
<keyword evidence="3" id="KW-1185">Reference proteome</keyword>
<evidence type="ECO:0000313" key="4">
    <source>
        <dbReference type="WBParaSite" id="TASK_0000636201-mRNA-1"/>
    </source>
</evidence>